<dbReference type="Gene3D" id="3.30.420.10">
    <property type="entry name" value="Ribonuclease H-like superfamily/Ribonuclease H"/>
    <property type="match status" value="1"/>
</dbReference>
<dbReference type="Proteomes" id="UP000326396">
    <property type="component" value="Linkage Group LG5"/>
</dbReference>
<dbReference type="GO" id="GO:0003676">
    <property type="term" value="F:nucleic acid binding"/>
    <property type="evidence" value="ECO:0007669"/>
    <property type="project" value="InterPro"/>
</dbReference>
<evidence type="ECO:0000259" key="2">
    <source>
        <dbReference type="Pfam" id="PF13456"/>
    </source>
</evidence>
<gene>
    <name evidence="3" type="ORF">E3N88_29739</name>
</gene>
<dbReference type="Pfam" id="PF13456">
    <property type="entry name" value="RVT_3"/>
    <property type="match status" value="1"/>
</dbReference>
<organism evidence="3 4">
    <name type="scientific">Mikania micrantha</name>
    <name type="common">bitter vine</name>
    <dbReference type="NCBI Taxonomy" id="192012"/>
    <lineage>
        <taxon>Eukaryota</taxon>
        <taxon>Viridiplantae</taxon>
        <taxon>Streptophyta</taxon>
        <taxon>Embryophyta</taxon>
        <taxon>Tracheophyta</taxon>
        <taxon>Spermatophyta</taxon>
        <taxon>Magnoliopsida</taxon>
        <taxon>eudicotyledons</taxon>
        <taxon>Gunneridae</taxon>
        <taxon>Pentapetalae</taxon>
        <taxon>asterids</taxon>
        <taxon>campanulids</taxon>
        <taxon>Asterales</taxon>
        <taxon>Asteraceae</taxon>
        <taxon>Asteroideae</taxon>
        <taxon>Heliantheae alliance</taxon>
        <taxon>Eupatorieae</taxon>
        <taxon>Mikania</taxon>
    </lineage>
</organism>
<protein>
    <recommendedName>
        <fullName evidence="2">RNase H type-1 domain-containing protein</fullName>
    </recommendedName>
</protein>
<sequence>MVTAPWILNAAQVVVTRLAKWAIELGDFEISYLPRTACKGQVLADFLTEAPTDDTTTGNITISTPAAKVWHLHTDGSSTNERNGAGFILTTPEGVELAYAIRLDFPNTNNEAEYEALLAGLRMASTLGVQQLEVHVDSLLVASQMNGLYEAKEDKHEQKADALSKLASAAINNAHTQVRVEVLTEPSVVRAVMEIQGVDAPECWMTPIKAFLQHGTLPEGREEVDSTREIMNVGENRAQNGVTDCPESRNEENFQSMELPNSSRYATERLRTLRVKTPSD</sequence>
<evidence type="ECO:0000256" key="1">
    <source>
        <dbReference type="SAM" id="MobiDB-lite"/>
    </source>
</evidence>
<dbReference type="InterPro" id="IPR002156">
    <property type="entry name" value="RNaseH_domain"/>
</dbReference>
<name>A0A5N6MKB2_9ASTR</name>
<proteinExistence type="predicted"/>
<feature type="compositionally biased region" description="Basic and acidic residues" evidence="1">
    <location>
        <begin position="266"/>
        <end position="280"/>
    </location>
</feature>
<reference evidence="3 4" key="1">
    <citation type="submission" date="2019-05" db="EMBL/GenBank/DDBJ databases">
        <title>Mikania micrantha, genome provides insights into the molecular mechanism of rapid growth.</title>
        <authorList>
            <person name="Liu B."/>
        </authorList>
    </citation>
    <scope>NUCLEOTIDE SEQUENCE [LARGE SCALE GENOMIC DNA]</scope>
    <source>
        <strain evidence="3">NLD-2019</strain>
        <tissue evidence="3">Leaf</tissue>
    </source>
</reference>
<dbReference type="InterPro" id="IPR036397">
    <property type="entry name" value="RNaseH_sf"/>
</dbReference>
<accession>A0A5N6MKB2</accession>
<dbReference type="GO" id="GO:0004523">
    <property type="term" value="F:RNA-DNA hybrid ribonuclease activity"/>
    <property type="evidence" value="ECO:0007669"/>
    <property type="project" value="InterPro"/>
</dbReference>
<feature type="region of interest" description="Disordered" evidence="1">
    <location>
        <begin position="238"/>
        <end position="280"/>
    </location>
</feature>
<dbReference type="SUPFAM" id="SSF53098">
    <property type="entry name" value="Ribonuclease H-like"/>
    <property type="match status" value="1"/>
</dbReference>
<dbReference type="EMBL" id="SZYD01000015">
    <property type="protein sequence ID" value="KAD3640516.1"/>
    <property type="molecule type" value="Genomic_DNA"/>
</dbReference>
<evidence type="ECO:0000313" key="4">
    <source>
        <dbReference type="Proteomes" id="UP000326396"/>
    </source>
</evidence>
<dbReference type="PANTHER" id="PTHR48475:SF2">
    <property type="entry name" value="RIBONUCLEASE H"/>
    <property type="match status" value="1"/>
</dbReference>
<keyword evidence="4" id="KW-1185">Reference proteome</keyword>
<dbReference type="CDD" id="cd09279">
    <property type="entry name" value="RNase_HI_like"/>
    <property type="match status" value="1"/>
</dbReference>
<evidence type="ECO:0000313" key="3">
    <source>
        <dbReference type="EMBL" id="KAD3640516.1"/>
    </source>
</evidence>
<feature type="domain" description="RNase H type-1" evidence="2">
    <location>
        <begin position="74"/>
        <end position="168"/>
    </location>
</feature>
<dbReference type="PANTHER" id="PTHR48475">
    <property type="entry name" value="RIBONUCLEASE H"/>
    <property type="match status" value="1"/>
</dbReference>
<dbReference type="OrthoDB" id="1730596at2759"/>
<dbReference type="InterPro" id="IPR012337">
    <property type="entry name" value="RNaseH-like_sf"/>
</dbReference>
<dbReference type="AlphaFoldDB" id="A0A5N6MKB2"/>
<feature type="compositionally biased region" description="Polar residues" evidence="1">
    <location>
        <begin position="253"/>
        <end position="265"/>
    </location>
</feature>
<comment type="caution">
    <text evidence="3">The sequence shown here is derived from an EMBL/GenBank/DDBJ whole genome shotgun (WGS) entry which is preliminary data.</text>
</comment>